<accession>A0ABP0ABW8</accession>
<organism evidence="1 2">
    <name type="scientific">Pipistrellus nathusii</name>
    <name type="common">Nathusius' pipistrelle</name>
    <dbReference type="NCBI Taxonomy" id="59473"/>
    <lineage>
        <taxon>Eukaryota</taxon>
        <taxon>Metazoa</taxon>
        <taxon>Chordata</taxon>
        <taxon>Craniata</taxon>
        <taxon>Vertebrata</taxon>
        <taxon>Euteleostomi</taxon>
        <taxon>Mammalia</taxon>
        <taxon>Eutheria</taxon>
        <taxon>Laurasiatheria</taxon>
        <taxon>Chiroptera</taxon>
        <taxon>Yangochiroptera</taxon>
        <taxon>Vespertilionidae</taxon>
        <taxon>Pipistrellus</taxon>
    </lineage>
</organism>
<evidence type="ECO:0000313" key="1">
    <source>
        <dbReference type="EMBL" id="CAK6448007.1"/>
    </source>
</evidence>
<gene>
    <name evidence="1" type="ORF">MPIPNATIZW_LOCUS16313</name>
</gene>
<reference evidence="1" key="1">
    <citation type="submission" date="2023-12" db="EMBL/GenBank/DDBJ databases">
        <authorList>
            <person name="Brown T."/>
        </authorList>
    </citation>
    <scope>NUCLEOTIDE SEQUENCE</scope>
</reference>
<dbReference type="EMBL" id="OY882864">
    <property type="protein sequence ID" value="CAK6448007.1"/>
    <property type="molecule type" value="Genomic_DNA"/>
</dbReference>
<keyword evidence="2" id="KW-1185">Reference proteome</keyword>
<evidence type="ECO:0000313" key="2">
    <source>
        <dbReference type="Proteomes" id="UP001314169"/>
    </source>
</evidence>
<proteinExistence type="predicted"/>
<protein>
    <submittedName>
        <fullName evidence="1">Uncharacterized protein</fullName>
    </submittedName>
</protein>
<dbReference type="Proteomes" id="UP001314169">
    <property type="component" value="Chromosome 7"/>
</dbReference>
<name>A0ABP0ABW8_PIPNA</name>
<sequence length="219" mass="25188">MPLWNVLGHGLGHEAHHCRVVRSYLKVTSIQYQRSLRIYFFKKVLNILDSLDCHFLHKAADTVYRVLTFFHIKYIFLNCSLYIGGFWSGELLRRAGDLQTVPGCAEPGPALWHLHARGKQVLWPTGQRETPIKERAIALSKGITSTELSTDHRILCSSVPWGWEGCPQATIARVKYSPSEHLIGSAFWESRWKRELEIKKCLTPRIQIVLSYYKANTLQ</sequence>